<comment type="similarity">
    <text evidence="1 4">Belongs to the aldehyde dehydrogenase family.</text>
</comment>
<evidence type="ECO:0000313" key="6">
    <source>
        <dbReference type="EMBL" id="RVU32531.1"/>
    </source>
</evidence>
<organism evidence="6 7">
    <name type="scientific">Neptunomonas marina</name>
    <dbReference type="NCBI Taxonomy" id="1815562"/>
    <lineage>
        <taxon>Bacteria</taxon>
        <taxon>Pseudomonadati</taxon>
        <taxon>Pseudomonadota</taxon>
        <taxon>Gammaproteobacteria</taxon>
        <taxon>Oceanospirillales</taxon>
        <taxon>Oceanospirillaceae</taxon>
        <taxon>Neptunomonas</taxon>
    </lineage>
</organism>
<dbReference type="InterPro" id="IPR016162">
    <property type="entry name" value="Ald_DH_N"/>
</dbReference>
<dbReference type="EMBL" id="SACQ01000001">
    <property type="protein sequence ID" value="RVU32531.1"/>
    <property type="molecule type" value="Genomic_DNA"/>
</dbReference>
<gene>
    <name evidence="6" type="ORF">EOE65_02455</name>
</gene>
<feature type="domain" description="Aldehyde dehydrogenase" evidence="5">
    <location>
        <begin position="13"/>
        <end position="469"/>
    </location>
</feature>
<keyword evidence="7" id="KW-1185">Reference proteome</keyword>
<dbReference type="InterPro" id="IPR015590">
    <property type="entry name" value="Aldehyde_DH_dom"/>
</dbReference>
<dbReference type="InterPro" id="IPR016161">
    <property type="entry name" value="Ald_DH/histidinol_DH"/>
</dbReference>
<evidence type="ECO:0000256" key="4">
    <source>
        <dbReference type="RuleBase" id="RU003345"/>
    </source>
</evidence>
<evidence type="ECO:0000256" key="2">
    <source>
        <dbReference type="ARBA" id="ARBA00023002"/>
    </source>
</evidence>
<evidence type="ECO:0000256" key="3">
    <source>
        <dbReference type="PROSITE-ProRule" id="PRU10007"/>
    </source>
</evidence>
<evidence type="ECO:0000313" key="7">
    <source>
        <dbReference type="Proteomes" id="UP000282818"/>
    </source>
</evidence>
<dbReference type="FunFam" id="3.40.309.10:FF:000012">
    <property type="entry name" value="Betaine aldehyde dehydrogenase"/>
    <property type="match status" value="1"/>
</dbReference>
<name>A0A437QDE8_9GAMM</name>
<sequence length="477" mass="50590">MHDLQKFYINGQWVEPSGSEVLEVLNPSNEAPIATIRLGDNDDVEAAVSAATAAFPSFSKTSKAERIALLERIIEGYSARMEELAQAISEEMGAPISFARKMQVPAGLGHIKVALKLLKEEEFTQVMGTTTVTKEPIGVCALITPWNWPLNQITCKVAPALAVGCTMILKPSEVAPRSAHIFTEILHDAGVPAGVFNLVDGNGAGVGSSLSAHPRIDMISFTGSTEAGKLVSQAAAVNLKKVSLELGGKSANIVLDDVDFEKVISRSIKGVMSNSGQSCNAQSRLLVPASKLEESVAIAKRTAESIVAGDPLADDTVIGPVVSKPQWDKIQGIIQGALDEGAQLVAGGLGLPDNVEKGYFVKPTVFSHVNTHMRIAQEEIFGPVCTIIPYETEEEAITIANDSCFGLSGGVYSADLERAKAVASQMRTGMVHLNGAPADPKAPFGGFKESGAGREWGIYGMEEFLEPKSMFGSIPRD</sequence>
<dbReference type="CDD" id="cd07138">
    <property type="entry name" value="ALDH_CddD_SSP0762"/>
    <property type="match status" value="1"/>
</dbReference>
<dbReference type="AlphaFoldDB" id="A0A437QDE8"/>
<dbReference type="PROSITE" id="PS00687">
    <property type="entry name" value="ALDEHYDE_DEHYDR_GLU"/>
    <property type="match status" value="1"/>
</dbReference>
<dbReference type="PANTHER" id="PTHR42804:SF1">
    <property type="entry name" value="ALDEHYDE DEHYDROGENASE-RELATED"/>
    <property type="match status" value="1"/>
</dbReference>
<dbReference type="InterPro" id="IPR029510">
    <property type="entry name" value="Ald_DH_CS_GLU"/>
</dbReference>
<dbReference type="FunFam" id="3.40.605.10:FF:000007">
    <property type="entry name" value="NAD/NADP-dependent betaine aldehyde dehydrogenase"/>
    <property type="match status" value="1"/>
</dbReference>
<comment type="caution">
    <text evidence="6">The sequence shown here is derived from an EMBL/GenBank/DDBJ whole genome shotgun (WGS) entry which is preliminary data.</text>
</comment>
<dbReference type="RefSeq" id="WP_127692700.1">
    <property type="nucleotide sequence ID" value="NZ_SACQ01000001.1"/>
</dbReference>
<dbReference type="InterPro" id="IPR016163">
    <property type="entry name" value="Ald_DH_C"/>
</dbReference>
<dbReference type="Proteomes" id="UP000282818">
    <property type="component" value="Unassembled WGS sequence"/>
</dbReference>
<evidence type="ECO:0000259" key="5">
    <source>
        <dbReference type="Pfam" id="PF00171"/>
    </source>
</evidence>
<dbReference type="Pfam" id="PF00171">
    <property type="entry name" value="Aldedh"/>
    <property type="match status" value="1"/>
</dbReference>
<accession>A0A437QDE8</accession>
<reference evidence="6 7" key="1">
    <citation type="submission" date="2019-01" db="EMBL/GenBank/DDBJ databases">
        <authorList>
            <person name="Chen W.-M."/>
        </authorList>
    </citation>
    <scope>NUCLEOTIDE SEQUENCE [LARGE SCALE GENOMIC DNA]</scope>
    <source>
        <strain evidence="6 7">HPM-16</strain>
    </source>
</reference>
<protein>
    <submittedName>
        <fullName evidence="6">Aldehyde dehydrogenase family protein</fullName>
    </submittedName>
</protein>
<dbReference type="SUPFAM" id="SSF53720">
    <property type="entry name" value="ALDH-like"/>
    <property type="match status" value="1"/>
</dbReference>
<dbReference type="PANTHER" id="PTHR42804">
    <property type="entry name" value="ALDEHYDE DEHYDROGENASE"/>
    <property type="match status" value="1"/>
</dbReference>
<dbReference type="Gene3D" id="3.40.309.10">
    <property type="entry name" value="Aldehyde Dehydrogenase, Chain A, domain 2"/>
    <property type="match status" value="1"/>
</dbReference>
<proteinExistence type="inferred from homology"/>
<dbReference type="Gene3D" id="3.40.605.10">
    <property type="entry name" value="Aldehyde Dehydrogenase, Chain A, domain 1"/>
    <property type="match status" value="1"/>
</dbReference>
<feature type="active site" evidence="3">
    <location>
        <position position="245"/>
    </location>
</feature>
<dbReference type="GO" id="GO:0016620">
    <property type="term" value="F:oxidoreductase activity, acting on the aldehyde or oxo group of donors, NAD or NADP as acceptor"/>
    <property type="evidence" value="ECO:0007669"/>
    <property type="project" value="InterPro"/>
</dbReference>
<evidence type="ECO:0000256" key="1">
    <source>
        <dbReference type="ARBA" id="ARBA00009986"/>
    </source>
</evidence>
<keyword evidence="2 4" id="KW-0560">Oxidoreductase</keyword>